<reference evidence="10 11" key="2">
    <citation type="submission" date="2016-08" db="EMBL/GenBank/DDBJ databases">
        <title>Orenia metallireducens sp. nov. strain Z6, a Novel Metal-reducing Firmicute from the Deep Subsurface.</title>
        <authorList>
            <person name="Maxim B.I."/>
            <person name="Kenneth K."/>
            <person name="Flynn T.M."/>
            <person name="Oloughlin E.J."/>
            <person name="Locke R.A."/>
            <person name="Weber J.R."/>
            <person name="Egan S.M."/>
            <person name="Mackie R.I."/>
            <person name="Cann I.K."/>
        </authorList>
    </citation>
    <scope>NUCLEOTIDE SEQUENCE [LARGE SCALE GENOMIC DNA]</scope>
    <source>
        <strain evidence="10 11">Z6</strain>
    </source>
</reference>
<evidence type="ECO:0000256" key="7">
    <source>
        <dbReference type="ARBA" id="ARBA00023237"/>
    </source>
</evidence>
<evidence type="ECO:0000256" key="6">
    <source>
        <dbReference type="ARBA" id="ARBA00023136"/>
    </source>
</evidence>
<dbReference type="EMBL" id="LWDV01000009">
    <property type="protein sequence ID" value="OCL26509.1"/>
    <property type="molecule type" value="Genomic_DNA"/>
</dbReference>
<keyword evidence="5" id="KW-0812">Transmembrane</keyword>
<evidence type="ECO:0008006" key="12">
    <source>
        <dbReference type="Google" id="ProtNLM"/>
    </source>
</evidence>
<feature type="chain" id="PRO_5008642942" description="Outer membrane protein TolC" evidence="9">
    <location>
        <begin position="24"/>
        <end position="425"/>
    </location>
</feature>
<keyword evidence="6" id="KW-0472">Membrane</keyword>
<evidence type="ECO:0000256" key="1">
    <source>
        <dbReference type="ARBA" id="ARBA00004442"/>
    </source>
</evidence>
<evidence type="ECO:0000256" key="8">
    <source>
        <dbReference type="SAM" id="Coils"/>
    </source>
</evidence>
<dbReference type="Pfam" id="PF02321">
    <property type="entry name" value="OEP"/>
    <property type="match status" value="2"/>
</dbReference>
<dbReference type="GO" id="GO:0015288">
    <property type="term" value="F:porin activity"/>
    <property type="evidence" value="ECO:0007669"/>
    <property type="project" value="TreeGrafter"/>
</dbReference>
<dbReference type="OrthoDB" id="367883at2"/>
<dbReference type="InterPro" id="IPR051906">
    <property type="entry name" value="TolC-like"/>
</dbReference>
<dbReference type="GO" id="GO:0009279">
    <property type="term" value="C:cell outer membrane"/>
    <property type="evidence" value="ECO:0007669"/>
    <property type="project" value="UniProtKB-SubCell"/>
</dbReference>
<evidence type="ECO:0000256" key="9">
    <source>
        <dbReference type="SAM" id="SignalP"/>
    </source>
</evidence>
<organism evidence="10 11">
    <name type="scientific">Orenia metallireducens</name>
    <dbReference type="NCBI Taxonomy" id="1413210"/>
    <lineage>
        <taxon>Bacteria</taxon>
        <taxon>Bacillati</taxon>
        <taxon>Bacillota</taxon>
        <taxon>Clostridia</taxon>
        <taxon>Halanaerobiales</taxon>
        <taxon>Halobacteroidaceae</taxon>
        <taxon>Orenia</taxon>
    </lineage>
</organism>
<dbReference type="Gene3D" id="1.20.1600.10">
    <property type="entry name" value="Outer membrane efflux proteins (OEP)"/>
    <property type="match status" value="1"/>
</dbReference>
<dbReference type="InterPro" id="IPR003423">
    <property type="entry name" value="OMP_efflux"/>
</dbReference>
<keyword evidence="7" id="KW-0998">Cell outer membrane</keyword>
<feature type="coiled-coil region" evidence="8">
    <location>
        <begin position="33"/>
        <end position="63"/>
    </location>
</feature>
<protein>
    <recommendedName>
        <fullName evidence="12">Outer membrane protein TolC</fullName>
    </recommendedName>
</protein>
<evidence type="ECO:0000256" key="3">
    <source>
        <dbReference type="ARBA" id="ARBA00022448"/>
    </source>
</evidence>
<feature type="coiled-coil region" evidence="8">
    <location>
        <begin position="347"/>
        <end position="374"/>
    </location>
</feature>
<comment type="similarity">
    <text evidence="2">Belongs to the outer membrane factor (OMF) (TC 1.B.17) family.</text>
</comment>
<keyword evidence="8" id="KW-0175">Coiled coil</keyword>
<keyword evidence="3" id="KW-0813">Transport</keyword>
<dbReference type="Proteomes" id="UP000093514">
    <property type="component" value="Unassembled WGS sequence"/>
</dbReference>
<evidence type="ECO:0000256" key="4">
    <source>
        <dbReference type="ARBA" id="ARBA00022452"/>
    </source>
</evidence>
<proteinExistence type="inferred from homology"/>
<evidence type="ECO:0000256" key="2">
    <source>
        <dbReference type="ARBA" id="ARBA00007613"/>
    </source>
</evidence>
<sequence>MKRKQVYILVITLLFSLSTIASAHHVINKEQAIETALARNAELNKLRKEIERTEAQLKEAGGAFYPTVDLGTNYTRFGEEPQAGAAKDNYSISLNLNQPIFLAGQLRSAYAIAKNNLKISKLELEQKKEEIIYQVLEEYYNILKAKEILKVREQQVNQNKEYVEVAEINKEVGIGTKSDLLQAKVSYNQAQQDLLVAKNNLETTKLALKNTLNMADDVELEISDTLEWKEEEFEMEEVYSYALYNKSMFKLLDLQEENAKLSLKREKNSNIYPEVSLNAKYETSDEKFTVSDGNWQTTLSLSYNLFNGGRDKEQEEQLSKVLEKVQINQKQIKRDIRLSIKSTLLNLRAARDRIKLNELNLKQAQENLENNELKFKEGIITCLDLLDVQTTYQQVRTQYYQAIYDYNLAVAELNKVIGKIEEEVK</sequence>
<evidence type="ECO:0000313" key="10">
    <source>
        <dbReference type="EMBL" id="OCL26509.1"/>
    </source>
</evidence>
<dbReference type="GO" id="GO:1990281">
    <property type="term" value="C:efflux pump complex"/>
    <property type="evidence" value="ECO:0007669"/>
    <property type="project" value="TreeGrafter"/>
</dbReference>
<comment type="subcellular location">
    <subcellularLocation>
        <location evidence="1">Cell outer membrane</location>
    </subcellularLocation>
</comment>
<evidence type="ECO:0000256" key="5">
    <source>
        <dbReference type="ARBA" id="ARBA00022692"/>
    </source>
</evidence>
<keyword evidence="9" id="KW-0732">Signal</keyword>
<reference evidence="11" key="1">
    <citation type="submission" date="2016-07" db="EMBL/GenBank/DDBJ databases">
        <authorList>
            <person name="Florea S."/>
            <person name="Webb J.S."/>
            <person name="Jaromczyk J."/>
            <person name="Schardl C.L."/>
        </authorList>
    </citation>
    <scope>NUCLEOTIDE SEQUENCE [LARGE SCALE GENOMIC DNA]</scope>
    <source>
        <strain evidence="11">Z6</strain>
    </source>
</reference>
<dbReference type="SUPFAM" id="SSF56954">
    <property type="entry name" value="Outer membrane efflux proteins (OEP)"/>
    <property type="match status" value="1"/>
</dbReference>
<comment type="caution">
    <text evidence="10">The sequence shown here is derived from an EMBL/GenBank/DDBJ whole genome shotgun (WGS) entry which is preliminary data.</text>
</comment>
<accession>A0A1C0A8C5</accession>
<evidence type="ECO:0000313" key="11">
    <source>
        <dbReference type="Proteomes" id="UP000093514"/>
    </source>
</evidence>
<dbReference type="PANTHER" id="PTHR30026:SF20">
    <property type="entry name" value="OUTER MEMBRANE PROTEIN TOLC"/>
    <property type="match status" value="1"/>
</dbReference>
<feature type="signal peptide" evidence="9">
    <location>
        <begin position="1"/>
        <end position="23"/>
    </location>
</feature>
<dbReference type="GO" id="GO:0015562">
    <property type="term" value="F:efflux transmembrane transporter activity"/>
    <property type="evidence" value="ECO:0007669"/>
    <property type="project" value="InterPro"/>
</dbReference>
<keyword evidence="4" id="KW-1134">Transmembrane beta strand</keyword>
<name>A0A1C0A8C5_9FIRM</name>
<keyword evidence="11" id="KW-1185">Reference proteome</keyword>
<dbReference type="RefSeq" id="WP_068718408.1">
    <property type="nucleotide sequence ID" value="NZ_LWDV01000009.1"/>
</dbReference>
<dbReference type="PANTHER" id="PTHR30026">
    <property type="entry name" value="OUTER MEMBRANE PROTEIN TOLC"/>
    <property type="match status" value="1"/>
</dbReference>
<dbReference type="AlphaFoldDB" id="A0A1C0A8C5"/>
<gene>
    <name evidence="10" type="ORF">U472_10965</name>
</gene>